<dbReference type="InterPro" id="IPR050592">
    <property type="entry name" value="GDSL_lipolytic_enzyme"/>
</dbReference>
<comment type="similarity">
    <text evidence="1">Belongs to the 'GDSL' lipolytic enzyme family.</text>
</comment>
<sequence>MFISNKPIAFGLFFVVTLLVSCNAAANATTQPLFSAILIFGDSTADTGNNNYNPQAIFKAKHLPYGVDLPGHEANGRFSNGKLISDVLSTKLNIKEFVPPFLQPNISDQDIVTGVCFASAGAGYDDGTSLSSHAIPVSQQPSMFKNYISRLKGIVGDKKAMEIVNNALVVISAGPNDFILNFYDIPTRRLQYPTIYSYQEFVLKRLDGFVRELYSLGCRNFLVGGLPPMGCLPIQMTMKMRNIMRCCMEQENKDSVLYNQKLAKKLPEIKASLPGSKFLYANVYDPVMDMIQNPSKYGFKETKKGCCGTGYMELSFLCNSFSRTCPNHSDHLFWDSIHPSEAAYTYLGNLINAQIQEWLWA</sequence>
<dbReference type="InterPro" id="IPR001087">
    <property type="entry name" value="GDSL"/>
</dbReference>
<reference evidence="3" key="1">
    <citation type="journal article" date="2014" name="Nat. Commun.">
        <title>The emerging biofuel crop Camelina sativa retains a highly undifferentiated hexaploid genome structure.</title>
        <authorList>
            <person name="Kagale S."/>
            <person name="Koh C."/>
            <person name="Nixon J."/>
            <person name="Bollina V."/>
            <person name="Clarke W.E."/>
            <person name="Tuteja R."/>
            <person name="Spillane C."/>
            <person name="Robinson S.J."/>
            <person name="Links M.G."/>
            <person name="Clarke C."/>
            <person name="Higgins E.E."/>
            <person name="Huebert T."/>
            <person name="Sharpe A.G."/>
            <person name="Parkin I.A."/>
        </authorList>
    </citation>
    <scope>NUCLEOTIDE SEQUENCE [LARGE SCALE GENOMIC DNA]</scope>
    <source>
        <strain evidence="3">cv. DH55</strain>
    </source>
</reference>
<feature type="signal peptide" evidence="2">
    <location>
        <begin position="1"/>
        <end position="24"/>
    </location>
</feature>
<gene>
    <name evidence="4" type="primary">LOC104786641</name>
</gene>
<evidence type="ECO:0000256" key="2">
    <source>
        <dbReference type="SAM" id="SignalP"/>
    </source>
</evidence>
<accession>A0ABM0Z4P7</accession>
<dbReference type="InterPro" id="IPR035669">
    <property type="entry name" value="SGNH_plant_lipase-like"/>
</dbReference>
<evidence type="ECO:0000256" key="1">
    <source>
        <dbReference type="ARBA" id="ARBA00008668"/>
    </source>
</evidence>
<dbReference type="GeneID" id="104786641"/>
<proteinExistence type="inferred from homology"/>
<name>A0ABM0Z4P7_CAMSA</name>
<dbReference type="PANTHER" id="PTHR45642:SF148">
    <property type="entry name" value="GENOME ASSEMBLY, CHROMOSOME: A04"/>
    <property type="match status" value="1"/>
</dbReference>
<organism evidence="3 4">
    <name type="scientific">Camelina sativa</name>
    <name type="common">False flax</name>
    <name type="synonym">Myagrum sativum</name>
    <dbReference type="NCBI Taxonomy" id="90675"/>
    <lineage>
        <taxon>Eukaryota</taxon>
        <taxon>Viridiplantae</taxon>
        <taxon>Streptophyta</taxon>
        <taxon>Embryophyta</taxon>
        <taxon>Tracheophyta</taxon>
        <taxon>Spermatophyta</taxon>
        <taxon>Magnoliopsida</taxon>
        <taxon>eudicotyledons</taxon>
        <taxon>Gunneridae</taxon>
        <taxon>Pentapetalae</taxon>
        <taxon>rosids</taxon>
        <taxon>malvids</taxon>
        <taxon>Brassicales</taxon>
        <taxon>Brassicaceae</taxon>
        <taxon>Camelineae</taxon>
        <taxon>Camelina</taxon>
    </lineage>
</organism>
<evidence type="ECO:0000313" key="3">
    <source>
        <dbReference type="Proteomes" id="UP000694864"/>
    </source>
</evidence>
<dbReference type="SUPFAM" id="SSF52266">
    <property type="entry name" value="SGNH hydrolase"/>
    <property type="match status" value="1"/>
</dbReference>
<evidence type="ECO:0000313" key="4">
    <source>
        <dbReference type="RefSeq" id="XP_010510391.1"/>
    </source>
</evidence>
<dbReference type="InterPro" id="IPR036514">
    <property type="entry name" value="SGNH_hydro_sf"/>
</dbReference>
<dbReference type="Gene3D" id="3.40.50.1110">
    <property type="entry name" value="SGNH hydrolase"/>
    <property type="match status" value="1"/>
</dbReference>
<keyword evidence="3" id="KW-1185">Reference proteome</keyword>
<protein>
    <submittedName>
        <fullName evidence="4">GDSL esterase/lipase At2g30220-like</fullName>
    </submittedName>
</protein>
<dbReference type="Proteomes" id="UP000694864">
    <property type="component" value="Chromosome 5"/>
</dbReference>
<dbReference type="PROSITE" id="PS51257">
    <property type="entry name" value="PROKAR_LIPOPROTEIN"/>
    <property type="match status" value="1"/>
</dbReference>
<dbReference type="CDD" id="cd01837">
    <property type="entry name" value="SGNH_plant_lipase_like"/>
    <property type="match status" value="1"/>
</dbReference>
<dbReference type="Pfam" id="PF00657">
    <property type="entry name" value="Lipase_GDSL"/>
    <property type="match status" value="1"/>
</dbReference>
<keyword evidence="2" id="KW-0732">Signal</keyword>
<dbReference type="RefSeq" id="XP_010510391.1">
    <property type="nucleotide sequence ID" value="XM_010512089.1"/>
</dbReference>
<feature type="chain" id="PRO_5046843924" evidence="2">
    <location>
        <begin position="25"/>
        <end position="361"/>
    </location>
</feature>
<dbReference type="PANTHER" id="PTHR45642">
    <property type="entry name" value="GDSL ESTERASE/LIPASE EXL3"/>
    <property type="match status" value="1"/>
</dbReference>
<reference evidence="4" key="2">
    <citation type="submission" date="2025-08" db="UniProtKB">
        <authorList>
            <consortium name="RefSeq"/>
        </authorList>
    </citation>
    <scope>IDENTIFICATION</scope>
    <source>
        <tissue evidence="4">Leaf</tissue>
    </source>
</reference>